<sequence>MDSNNFENIGLPILSSSLEEEENASLSAMLLSFSPMVYTAVLNASLQLNLFDIISNITKAAKTPFRGVSASDVASKLDTATKTQHPKLCRRLDRMLRLLASYSLLNCTTRVSEDGSVERVFEVSLVGKYFVVNGDENENGSVASFSAFMGHRKVVDAL</sequence>
<gene>
    <name evidence="2" type="ORF">PIB30_078136</name>
</gene>
<dbReference type="SUPFAM" id="SSF46785">
    <property type="entry name" value="Winged helix' DNA-binding domain"/>
    <property type="match status" value="1"/>
</dbReference>
<evidence type="ECO:0000313" key="2">
    <source>
        <dbReference type="EMBL" id="MED6175416.1"/>
    </source>
</evidence>
<organism evidence="2 3">
    <name type="scientific">Stylosanthes scabra</name>
    <dbReference type="NCBI Taxonomy" id="79078"/>
    <lineage>
        <taxon>Eukaryota</taxon>
        <taxon>Viridiplantae</taxon>
        <taxon>Streptophyta</taxon>
        <taxon>Embryophyta</taxon>
        <taxon>Tracheophyta</taxon>
        <taxon>Spermatophyta</taxon>
        <taxon>Magnoliopsida</taxon>
        <taxon>eudicotyledons</taxon>
        <taxon>Gunneridae</taxon>
        <taxon>Pentapetalae</taxon>
        <taxon>rosids</taxon>
        <taxon>fabids</taxon>
        <taxon>Fabales</taxon>
        <taxon>Fabaceae</taxon>
        <taxon>Papilionoideae</taxon>
        <taxon>50 kb inversion clade</taxon>
        <taxon>dalbergioids sensu lato</taxon>
        <taxon>Dalbergieae</taxon>
        <taxon>Pterocarpus clade</taxon>
        <taxon>Stylosanthes</taxon>
    </lineage>
</organism>
<comment type="caution">
    <text evidence="2">The sequence shown here is derived from an EMBL/GenBank/DDBJ whole genome shotgun (WGS) entry which is preliminary data.</text>
</comment>
<dbReference type="EMBL" id="JASCZI010152105">
    <property type="protein sequence ID" value="MED6175416.1"/>
    <property type="molecule type" value="Genomic_DNA"/>
</dbReference>
<dbReference type="Pfam" id="PF08100">
    <property type="entry name" value="Dimerisation"/>
    <property type="match status" value="1"/>
</dbReference>
<protein>
    <recommendedName>
        <fullName evidence="1">O-methyltransferase dimerisation domain-containing protein</fullName>
    </recommendedName>
</protein>
<name>A0ABU6VQD8_9FABA</name>
<dbReference type="Gene3D" id="1.10.10.10">
    <property type="entry name" value="Winged helix-like DNA-binding domain superfamily/Winged helix DNA-binding domain"/>
    <property type="match status" value="1"/>
</dbReference>
<evidence type="ECO:0000313" key="3">
    <source>
        <dbReference type="Proteomes" id="UP001341840"/>
    </source>
</evidence>
<feature type="domain" description="O-methyltransferase dimerisation" evidence="1">
    <location>
        <begin position="37"/>
        <end position="132"/>
    </location>
</feature>
<evidence type="ECO:0000259" key="1">
    <source>
        <dbReference type="Pfam" id="PF08100"/>
    </source>
</evidence>
<reference evidence="2 3" key="1">
    <citation type="journal article" date="2023" name="Plants (Basel)">
        <title>Bridging the Gap: Combining Genomics and Transcriptomics Approaches to Understand Stylosanthes scabra, an Orphan Legume from the Brazilian Caatinga.</title>
        <authorList>
            <person name="Ferreira-Neto J.R.C."/>
            <person name="da Silva M.D."/>
            <person name="Binneck E."/>
            <person name="de Melo N.F."/>
            <person name="da Silva R.H."/>
            <person name="de Melo A.L.T.M."/>
            <person name="Pandolfi V."/>
            <person name="Bustamante F.O."/>
            <person name="Brasileiro-Vidal A.C."/>
            <person name="Benko-Iseppon A.M."/>
        </authorList>
    </citation>
    <scope>NUCLEOTIDE SEQUENCE [LARGE SCALE GENOMIC DNA]</scope>
    <source>
        <tissue evidence="2">Leaves</tissue>
    </source>
</reference>
<proteinExistence type="predicted"/>
<keyword evidence="3" id="KW-1185">Reference proteome</keyword>
<accession>A0ABU6VQD8</accession>
<dbReference type="InterPro" id="IPR036388">
    <property type="entry name" value="WH-like_DNA-bd_sf"/>
</dbReference>
<dbReference type="Proteomes" id="UP001341840">
    <property type="component" value="Unassembled WGS sequence"/>
</dbReference>
<dbReference type="InterPro" id="IPR036390">
    <property type="entry name" value="WH_DNA-bd_sf"/>
</dbReference>
<dbReference type="InterPro" id="IPR012967">
    <property type="entry name" value="COMT_dimerisation"/>
</dbReference>